<feature type="region of interest" description="Disordered" evidence="1">
    <location>
        <begin position="129"/>
        <end position="518"/>
    </location>
</feature>
<accession>A0AAD7B801</accession>
<feature type="compositionally biased region" description="Acidic residues" evidence="1">
    <location>
        <begin position="492"/>
        <end position="508"/>
    </location>
</feature>
<name>A0AAD7B801_9AGAR</name>
<keyword evidence="3" id="KW-1185">Reference proteome</keyword>
<proteinExistence type="predicted"/>
<feature type="compositionally biased region" description="Basic and acidic residues" evidence="1">
    <location>
        <begin position="250"/>
        <end position="303"/>
    </location>
</feature>
<organism evidence="2 3">
    <name type="scientific">Roridomyces roridus</name>
    <dbReference type="NCBI Taxonomy" id="1738132"/>
    <lineage>
        <taxon>Eukaryota</taxon>
        <taxon>Fungi</taxon>
        <taxon>Dikarya</taxon>
        <taxon>Basidiomycota</taxon>
        <taxon>Agaricomycotina</taxon>
        <taxon>Agaricomycetes</taxon>
        <taxon>Agaricomycetidae</taxon>
        <taxon>Agaricales</taxon>
        <taxon>Marasmiineae</taxon>
        <taxon>Mycenaceae</taxon>
        <taxon>Roridomyces</taxon>
    </lineage>
</organism>
<comment type="caution">
    <text evidence="2">The sequence shown here is derived from an EMBL/GenBank/DDBJ whole genome shotgun (WGS) entry which is preliminary data.</text>
</comment>
<dbReference type="Proteomes" id="UP001221142">
    <property type="component" value="Unassembled WGS sequence"/>
</dbReference>
<evidence type="ECO:0000313" key="2">
    <source>
        <dbReference type="EMBL" id="KAJ7612601.1"/>
    </source>
</evidence>
<feature type="region of interest" description="Disordered" evidence="1">
    <location>
        <begin position="892"/>
        <end position="984"/>
    </location>
</feature>
<feature type="compositionally biased region" description="Basic and acidic residues" evidence="1">
    <location>
        <begin position="228"/>
        <end position="237"/>
    </location>
</feature>
<feature type="compositionally biased region" description="Acidic residues" evidence="1">
    <location>
        <begin position="453"/>
        <end position="466"/>
    </location>
</feature>
<feature type="compositionally biased region" description="Pro residues" evidence="1">
    <location>
        <begin position="332"/>
        <end position="349"/>
    </location>
</feature>
<dbReference type="EMBL" id="JARKIF010000030">
    <property type="protein sequence ID" value="KAJ7612601.1"/>
    <property type="molecule type" value="Genomic_DNA"/>
</dbReference>
<feature type="compositionally biased region" description="Basic and acidic residues" evidence="1">
    <location>
        <begin position="438"/>
        <end position="448"/>
    </location>
</feature>
<feature type="region of interest" description="Disordered" evidence="1">
    <location>
        <begin position="1"/>
        <end position="113"/>
    </location>
</feature>
<evidence type="ECO:0000313" key="3">
    <source>
        <dbReference type="Proteomes" id="UP001221142"/>
    </source>
</evidence>
<sequence length="1079" mass="120469">MSTLPVRRSARQADKPVPLTQEPKKTSTAKKKKMSTAKAVPNSSKTKNSRQTGKKANSKVERPTHGRNLRSGQNADEQARLDEQPEEQEPATDVQMEEAACLDENTLSQHDSQPLSVVEEHIPDVLQDAGVPIPDEVPEQDLLLDEEEEDDAAPVVPQQDLLLDEEEEDDAVPIVPEQDLLDEEEQPLVEPNSPVARKSRSPTPFVDDEDIDLPTRPQGDLDDPFDDFDFKNQRADFDLDGDDNSGVDDNAERQVELEERRPHSERMRKAMDRLAEETRAEKESQRHELDQENDDVDPKDQRALAKVAPPPKLDLTVLVKQQQQRKRERQRPPLPPTPARPSSLPPSSPSPQGGDESPTRPPGLPSRRKATLPNAPQTWLDRAEAYQQLQQRGPGEHLRMQPSPATRVLRNRNAAVGVDAKDDDDDDRSVSDFSTTEADTRARLEKEFPAAVDYEEQDEEDFEAMEAETTARAKRKGKSKAVEEDAESHAGEDEEGEPESDGEEDEGVAWDLKPGPLGEEDLEKAHEARRAYQKAMHNIARGAGKRVSALFKAVGDHKTRSRTDNPWNAFQVKYRVDHPKPKEMSVDEYKGQCKDAYAALFEDIPEDDEKTRNEIKSGLLAWYAGITAVVFEGRKASGHGRAVMNKVVKPFIRESTLTYQTSDVDVFGFAIDSFTAEAVIWGGSPDFFTLHASYETAIKTKLLDFSAMLRMVKMARREAEGSDAQPVIIDFTPHPGDKKPDVFTRTIGRLFLNSACLVFRERNEEPPSKLMRKSQFSWTFADVAVTYHLRIKNWPIALKSSHPGKSFSLKSIKGDAKKQWYKLWEAMKAKYHGENDEEDDDDDTVEIESWSEEEMALEGAALAKVPIITGVDGSTLLYAKDAPKLIKQLGGVDLSDEEDGDNDKDAHAQDEEEDDRVERPQRPLPRRPRQKQAAAADTEEERPSGSAQPSRKRAATGPPEEEPAPKRPTPPAPITQGDVGAPSTSRLTLPIAINHGEERESSPVAPTMCRWVNGTRRSKPFPVDDLSPVAAGKTFAAEEYASVEVSNGEEWIPLPQGIVPILTDEQAKVAAFYRKLLKF</sequence>
<feature type="compositionally biased region" description="Polar residues" evidence="1">
    <location>
        <begin position="41"/>
        <end position="51"/>
    </location>
</feature>
<protein>
    <submittedName>
        <fullName evidence="2">Uncharacterized protein</fullName>
    </submittedName>
</protein>
<evidence type="ECO:0000256" key="1">
    <source>
        <dbReference type="SAM" id="MobiDB-lite"/>
    </source>
</evidence>
<reference evidence="2" key="1">
    <citation type="submission" date="2023-03" db="EMBL/GenBank/DDBJ databases">
        <title>Massive genome expansion in bonnet fungi (Mycena s.s.) driven by repeated elements and novel gene families across ecological guilds.</title>
        <authorList>
            <consortium name="Lawrence Berkeley National Laboratory"/>
            <person name="Harder C.B."/>
            <person name="Miyauchi S."/>
            <person name="Viragh M."/>
            <person name="Kuo A."/>
            <person name="Thoen E."/>
            <person name="Andreopoulos B."/>
            <person name="Lu D."/>
            <person name="Skrede I."/>
            <person name="Drula E."/>
            <person name="Henrissat B."/>
            <person name="Morin E."/>
            <person name="Kohler A."/>
            <person name="Barry K."/>
            <person name="LaButti K."/>
            <person name="Morin E."/>
            <person name="Salamov A."/>
            <person name="Lipzen A."/>
            <person name="Mereny Z."/>
            <person name="Hegedus B."/>
            <person name="Baldrian P."/>
            <person name="Stursova M."/>
            <person name="Weitz H."/>
            <person name="Taylor A."/>
            <person name="Grigoriev I.V."/>
            <person name="Nagy L.G."/>
            <person name="Martin F."/>
            <person name="Kauserud H."/>
        </authorList>
    </citation>
    <scope>NUCLEOTIDE SEQUENCE</scope>
    <source>
        <strain evidence="2">9284</strain>
    </source>
</reference>
<gene>
    <name evidence="2" type="ORF">FB45DRAFT_874819</name>
</gene>
<feature type="compositionally biased region" description="Acidic residues" evidence="1">
    <location>
        <begin position="136"/>
        <end position="152"/>
    </location>
</feature>
<feature type="compositionally biased region" description="Basic and acidic residues" evidence="1">
    <location>
        <begin position="480"/>
        <end position="491"/>
    </location>
</feature>
<dbReference type="AlphaFoldDB" id="A0AAD7B801"/>
<feature type="compositionally biased region" description="Acidic residues" evidence="1">
    <location>
        <begin position="162"/>
        <end position="171"/>
    </location>
</feature>